<dbReference type="AlphaFoldDB" id="A0AAW1QIW0"/>
<dbReference type="EMBL" id="JALJOS010000038">
    <property type="protein sequence ID" value="KAK9821392.1"/>
    <property type="molecule type" value="Genomic_DNA"/>
</dbReference>
<evidence type="ECO:0000313" key="1">
    <source>
        <dbReference type="EMBL" id="KAK9821392.1"/>
    </source>
</evidence>
<dbReference type="Proteomes" id="UP001438707">
    <property type="component" value="Unassembled WGS sequence"/>
</dbReference>
<gene>
    <name evidence="1" type="ORF">WJX74_008436</name>
</gene>
<proteinExistence type="predicted"/>
<protein>
    <submittedName>
        <fullName evidence="1">Uncharacterized protein</fullName>
    </submittedName>
</protein>
<accession>A0AAW1QIW0</accession>
<reference evidence="1 2" key="1">
    <citation type="journal article" date="2024" name="Nat. Commun.">
        <title>Phylogenomics reveals the evolutionary origins of lichenization in chlorophyte algae.</title>
        <authorList>
            <person name="Puginier C."/>
            <person name="Libourel C."/>
            <person name="Otte J."/>
            <person name="Skaloud P."/>
            <person name="Haon M."/>
            <person name="Grisel S."/>
            <person name="Petersen M."/>
            <person name="Berrin J.G."/>
            <person name="Delaux P.M."/>
            <person name="Dal Grande F."/>
            <person name="Keller J."/>
        </authorList>
    </citation>
    <scope>NUCLEOTIDE SEQUENCE [LARGE SCALE GENOMIC DNA]</scope>
    <source>
        <strain evidence="1 2">SAG 2145</strain>
    </source>
</reference>
<comment type="caution">
    <text evidence="1">The sequence shown here is derived from an EMBL/GenBank/DDBJ whole genome shotgun (WGS) entry which is preliminary data.</text>
</comment>
<name>A0AAW1QIW0_9CHLO</name>
<keyword evidence="2" id="KW-1185">Reference proteome</keyword>
<organism evidence="1 2">
    <name type="scientific">Apatococcus lobatus</name>
    <dbReference type="NCBI Taxonomy" id="904363"/>
    <lineage>
        <taxon>Eukaryota</taxon>
        <taxon>Viridiplantae</taxon>
        <taxon>Chlorophyta</taxon>
        <taxon>core chlorophytes</taxon>
        <taxon>Trebouxiophyceae</taxon>
        <taxon>Chlorellales</taxon>
        <taxon>Chlorellaceae</taxon>
        <taxon>Apatococcus</taxon>
    </lineage>
</organism>
<evidence type="ECO:0000313" key="2">
    <source>
        <dbReference type="Proteomes" id="UP001438707"/>
    </source>
</evidence>
<sequence>MRRAPIHVKNLASRPAAAARSSFPILLAGRATHAAAASCPSQEVSSVKSCPGTAVQANAMLKFNGWHMVKWWELSR</sequence>